<evidence type="ECO:0000313" key="9">
    <source>
        <dbReference type="EMBL" id="GAQ42483.1"/>
    </source>
</evidence>
<dbReference type="InterPro" id="IPR001128">
    <property type="entry name" value="Cyt_P450"/>
</dbReference>
<accession>A0A117E0E8</accession>
<keyword evidence="4 8" id="KW-0560">Oxidoreductase</keyword>
<dbReference type="VEuPathDB" id="FungiDB:An11g07010"/>
<name>A0A117E0E8_ASPNG</name>
<protein>
    <submittedName>
        <fullName evidence="9">N-alkane-inducible cytochrome P450</fullName>
    </submittedName>
</protein>
<keyword evidence="6 8" id="KW-0503">Monooxygenase</keyword>
<keyword evidence="3 7" id="KW-0479">Metal-binding</keyword>
<feature type="binding site" description="axial binding residue" evidence="7">
    <location>
        <position position="149"/>
    </location>
    <ligand>
        <name>heme</name>
        <dbReference type="ChEBI" id="CHEBI:30413"/>
    </ligand>
    <ligandPart>
        <name>Fe</name>
        <dbReference type="ChEBI" id="CHEBI:18248"/>
    </ligandPart>
</feature>
<dbReference type="InterPro" id="IPR017972">
    <property type="entry name" value="Cyt_P450_CS"/>
</dbReference>
<evidence type="ECO:0000256" key="8">
    <source>
        <dbReference type="RuleBase" id="RU000461"/>
    </source>
</evidence>
<organism evidence="9 10">
    <name type="scientific">Aspergillus niger</name>
    <dbReference type="NCBI Taxonomy" id="5061"/>
    <lineage>
        <taxon>Eukaryota</taxon>
        <taxon>Fungi</taxon>
        <taxon>Dikarya</taxon>
        <taxon>Ascomycota</taxon>
        <taxon>Pezizomycotina</taxon>
        <taxon>Eurotiomycetes</taxon>
        <taxon>Eurotiomycetidae</taxon>
        <taxon>Eurotiales</taxon>
        <taxon>Aspergillaceae</taxon>
        <taxon>Aspergillus</taxon>
        <taxon>Aspergillus subgen. Circumdati</taxon>
    </lineage>
</organism>
<dbReference type="OrthoDB" id="1470350at2759"/>
<dbReference type="Proteomes" id="UP000068243">
    <property type="component" value="Unassembled WGS sequence"/>
</dbReference>
<dbReference type="InterPro" id="IPR002401">
    <property type="entry name" value="Cyt_P450_E_grp-I"/>
</dbReference>
<dbReference type="PANTHER" id="PTHR24287:SF17">
    <property type="entry name" value="P450, PUTATIVE (EUROFUNG)-RELATED"/>
    <property type="match status" value="1"/>
</dbReference>
<dbReference type="VEuPathDB" id="FungiDB:M747DRAFT_289746"/>
<evidence type="ECO:0000256" key="6">
    <source>
        <dbReference type="ARBA" id="ARBA00023033"/>
    </source>
</evidence>
<dbReference type="Pfam" id="PF00067">
    <property type="entry name" value="p450"/>
    <property type="match status" value="1"/>
</dbReference>
<dbReference type="GO" id="GO:0016705">
    <property type="term" value="F:oxidoreductase activity, acting on paired donors, with incorporation or reduction of molecular oxygen"/>
    <property type="evidence" value="ECO:0007669"/>
    <property type="project" value="InterPro"/>
</dbReference>
<evidence type="ECO:0000256" key="4">
    <source>
        <dbReference type="ARBA" id="ARBA00023002"/>
    </source>
</evidence>
<dbReference type="VEuPathDB" id="FungiDB:ATCC64974_92470"/>
<evidence type="ECO:0000313" key="10">
    <source>
        <dbReference type="Proteomes" id="UP000068243"/>
    </source>
</evidence>
<dbReference type="InterPro" id="IPR047146">
    <property type="entry name" value="Cyt_P450_E_CYP52_fungi"/>
</dbReference>
<keyword evidence="7 8" id="KW-0349">Heme</keyword>
<dbReference type="VEuPathDB" id="FungiDB:ASPNIDRAFT2_1112143"/>
<dbReference type="EMBL" id="BCMY01000007">
    <property type="protein sequence ID" value="GAQ42483.1"/>
    <property type="molecule type" value="Genomic_DNA"/>
</dbReference>
<sequence length="201" mass="22623">MNVLLAGRDTTASLLGNMFFVLAKNPAIWAKLRAEVETLQNRPPTYEELRGLKYVQCCVNESLRLHPVVPRNEREAEKDTVLPVGGDKDGLSPVFVPKGTIVAYNVYAMHRRPDIYGPDAEVFRPERWEDGKLQPRWGYLPFNGGPRICIGQRYALTEVSYVLVRMVQEFRGLESRDPGPWVEGLGLTLCSRNGARVGLIP</sequence>
<dbReference type="OMA" id="TCLMSIY"/>
<proteinExistence type="inferred from homology"/>
<dbReference type="GO" id="GO:0005506">
    <property type="term" value="F:iron ion binding"/>
    <property type="evidence" value="ECO:0007669"/>
    <property type="project" value="InterPro"/>
</dbReference>
<comment type="cofactor">
    <cofactor evidence="1 7">
        <name>heme</name>
        <dbReference type="ChEBI" id="CHEBI:30413"/>
    </cofactor>
</comment>
<comment type="similarity">
    <text evidence="2 8">Belongs to the cytochrome P450 family.</text>
</comment>
<dbReference type="InterPro" id="IPR036396">
    <property type="entry name" value="Cyt_P450_sf"/>
</dbReference>
<gene>
    <name evidence="9" type="ORF">ABL_05144</name>
</gene>
<evidence type="ECO:0000256" key="7">
    <source>
        <dbReference type="PIRSR" id="PIRSR602401-1"/>
    </source>
</evidence>
<evidence type="ECO:0000256" key="1">
    <source>
        <dbReference type="ARBA" id="ARBA00001971"/>
    </source>
</evidence>
<dbReference type="GO" id="GO:0004497">
    <property type="term" value="F:monooxygenase activity"/>
    <property type="evidence" value="ECO:0007669"/>
    <property type="project" value="UniProtKB-KW"/>
</dbReference>
<dbReference type="PRINTS" id="PR00385">
    <property type="entry name" value="P450"/>
</dbReference>
<comment type="caution">
    <text evidence="9">The sequence shown here is derived from an EMBL/GenBank/DDBJ whole genome shotgun (WGS) entry which is preliminary data.</text>
</comment>
<dbReference type="AlphaFoldDB" id="A0A117E0E8"/>
<dbReference type="PRINTS" id="PR00463">
    <property type="entry name" value="EP450I"/>
</dbReference>
<evidence type="ECO:0000256" key="2">
    <source>
        <dbReference type="ARBA" id="ARBA00010617"/>
    </source>
</evidence>
<dbReference type="Gene3D" id="1.10.630.10">
    <property type="entry name" value="Cytochrome P450"/>
    <property type="match status" value="1"/>
</dbReference>
<dbReference type="PROSITE" id="PS00086">
    <property type="entry name" value="CYTOCHROME_P450"/>
    <property type="match status" value="1"/>
</dbReference>
<dbReference type="SUPFAM" id="SSF48264">
    <property type="entry name" value="Cytochrome P450"/>
    <property type="match status" value="1"/>
</dbReference>
<evidence type="ECO:0000256" key="5">
    <source>
        <dbReference type="ARBA" id="ARBA00023004"/>
    </source>
</evidence>
<evidence type="ECO:0000256" key="3">
    <source>
        <dbReference type="ARBA" id="ARBA00022723"/>
    </source>
</evidence>
<reference evidence="10" key="1">
    <citation type="journal article" date="2016" name="Genome Announc.">
        <title>Draft genome sequence of Aspergillus niger strain An76.</title>
        <authorList>
            <person name="Gong W."/>
            <person name="Cheng Z."/>
            <person name="Zhang H."/>
            <person name="Liu L."/>
            <person name="Gao P."/>
            <person name="Wang L."/>
        </authorList>
    </citation>
    <scope>NUCLEOTIDE SEQUENCE [LARGE SCALE GENOMIC DNA]</scope>
    <source>
        <strain evidence="10">An76</strain>
    </source>
</reference>
<keyword evidence="5 7" id="KW-0408">Iron</keyword>
<dbReference type="GO" id="GO:0020037">
    <property type="term" value="F:heme binding"/>
    <property type="evidence" value="ECO:0007669"/>
    <property type="project" value="InterPro"/>
</dbReference>
<dbReference type="PANTHER" id="PTHR24287">
    <property type="entry name" value="P450, PUTATIVE (EUROFUNG)-RELATED"/>
    <property type="match status" value="1"/>
</dbReference>